<dbReference type="EMBL" id="WTYJ01000001">
    <property type="protein sequence ID" value="MXO98142.1"/>
    <property type="molecule type" value="Genomic_DNA"/>
</dbReference>
<reference evidence="5 6" key="1">
    <citation type="submission" date="2019-12" db="EMBL/GenBank/DDBJ databases">
        <title>Genomic-based taxomic classification of the family Erythrobacteraceae.</title>
        <authorList>
            <person name="Xu L."/>
        </authorList>
    </citation>
    <scope>NUCLEOTIDE SEQUENCE [LARGE SCALE GENOMIC DNA]</scope>
    <source>
        <strain evidence="5 6">S36</strain>
    </source>
</reference>
<dbReference type="SUPFAM" id="SSF46785">
    <property type="entry name" value="Winged helix' DNA-binding domain"/>
    <property type="match status" value="1"/>
</dbReference>
<dbReference type="PROSITE" id="PS50995">
    <property type="entry name" value="HTH_MARR_2"/>
    <property type="match status" value="1"/>
</dbReference>
<protein>
    <submittedName>
        <fullName evidence="5">MarR family transcriptional regulator</fullName>
    </submittedName>
</protein>
<dbReference type="Gene3D" id="1.10.10.10">
    <property type="entry name" value="Winged helix-like DNA-binding domain superfamily/Winged helix DNA-binding domain"/>
    <property type="match status" value="1"/>
</dbReference>
<dbReference type="GO" id="GO:0003677">
    <property type="term" value="F:DNA binding"/>
    <property type="evidence" value="ECO:0007669"/>
    <property type="project" value="UniProtKB-KW"/>
</dbReference>
<evidence type="ECO:0000313" key="6">
    <source>
        <dbReference type="Proteomes" id="UP000469430"/>
    </source>
</evidence>
<sequence>MKTTAPATALAEFMPYQLSVTSNAVSGRIALEYRNRFGLSIPEWRVMAVLGDSGMLTQRDLTRMTLMDKVAVNRACKTLEERALATRLPNEQDGRSHLVELTEAGCRMHSEIMPLAVEMEGRIFSGLTAEERQLFRDLLKKVRNQVGDLEKVADANGSFGVQ</sequence>
<feature type="domain" description="HTH marR-type" evidence="4">
    <location>
        <begin position="11"/>
        <end position="144"/>
    </location>
</feature>
<dbReference type="InterPro" id="IPR036390">
    <property type="entry name" value="WH_DNA-bd_sf"/>
</dbReference>
<proteinExistence type="predicted"/>
<gene>
    <name evidence="5" type="ORF">GRI97_03970</name>
</gene>
<organism evidence="5 6">
    <name type="scientific">Croceibacterium xixiisoli</name>
    <dbReference type="NCBI Taxonomy" id="1476466"/>
    <lineage>
        <taxon>Bacteria</taxon>
        <taxon>Pseudomonadati</taxon>
        <taxon>Pseudomonadota</taxon>
        <taxon>Alphaproteobacteria</taxon>
        <taxon>Sphingomonadales</taxon>
        <taxon>Erythrobacteraceae</taxon>
        <taxon>Croceibacterium</taxon>
    </lineage>
</organism>
<dbReference type="AlphaFoldDB" id="A0A6I4TQB3"/>
<dbReference type="Proteomes" id="UP000469430">
    <property type="component" value="Unassembled WGS sequence"/>
</dbReference>
<name>A0A6I4TQB3_9SPHN</name>
<evidence type="ECO:0000256" key="3">
    <source>
        <dbReference type="ARBA" id="ARBA00023163"/>
    </source>
</evidence>
<keyword evidence="6" id="KW-1185">Reference proteome</keyword>
<dbReference type="InterPro" id="IPR036388">
    <property type="entry name" value="WH-like_DNA-bd_sf"/>
</dbReference>
<evidence type="ECO:0000313" key="5">
    <source>
        <dbReference type="EMBL" id="MXO98142.1"/>
    </source>
</evidence>
<keyword evidence="2" id="KW-0238">DNA-binding</keyword>
<evidence type="ECO:0000256" key="1">
    <source>
        <dbReference type="ARBA" id="ARBA00023015"/>
    </source>
</evidence>
<dbReference type="SMART" id="SM00347">
    <property type="entry name" value="HTH_MARR"/>
    <property type="match status" value="1"/>
</dbReference>
<comment type="caution">
    <text evidence="5">The sequence shown here is derived from an EMBL/GenBank/DDBJ whole genome shotgun (WGS) entry which is preliminary data.</text>
</comment>
<evidence type="ECO:0000256" key="2">
    <source>
        <dbReference type="ARBA" id="ARBA00023125"/>
    </source>
</evidence>
<accession>A0A6I4TQB3</accession>
<dbReference type="PANTHER" id="PTHR35790:SF4">
    <property type="entry name" value="HTH-TYPE TRANSCRIPTIONAL REGULATOR PCHR"/>
    <property type="match status" value="1"/>
</dbReference>
<keyword evidence="3" id="KW-0804">Transcription</keyword>
<keyword evidence="1" id="KW-0805">Transcription regulation</keyword>
<dbReference type="Pfam" id="PF12802">
    <property type="entry name" value="MarR_2"/>
    <property type="match status" value="1"/>
</dbReference>
<dbReference type="InterPro" id="IPR052067">
    <property type="entry name" value="Metal_resp_HTH_trans_reg"/>
</dbReference>
<evidence type="ECO:0000259" key="4">
    <source>
        <dbReference type="PROSITE" id="PS50995"/>
    </source>
</evidence>
<dbReference type="PRINTS" id="PR00598">
    <property type="entry name" value="HTHMARR"/>
</dbReference>
<dbReference type="GO" id="GO:0003700">
    <property type="term" value="F:DNA-binding transcription factor activity"/>
    <property type="evidence" value="ECO:0007669"/>
    <property type="project" value="InterPro"/>
</dbReference>
<dbReference type="InterPro" id="IPR000835">
    <property type="entry name" value="HTH_MarR-typ"/>
</dbReference>
<dbReference type="OrthoDB" id="8906692at2"/>
<dbReference type="PANTHER" id="PTHR35790">
    <property type="entry name" value="HTH-TYPE TRANSCRIPTIONAL REGULATOR PCHR"/>
    <property type="match status" value="1"/>
</dbReference>